<sequence>MGTFSDNDKNGVSSLDDGDYTENQVECRCSELSKEIKTVNNGGHDKPFKLKALFEEIVRMQQFVEKCKLFKSGQELYSEWLEQVRKCGNMCLNYSKEPDNNDKESNPSNDLQNVISRAYNNRGYLKYLQVDFEGAIHDYTKALKYDSTSACAYYNRGLVTYRLAFFQQSIQDMKTALQLDPCEEFRLGLQRAEEAYNTSTGHSFNLECNSECDD</sequence>
<name>A0ABP1QFY4_9HEXA</name>
<dbReference type="InterPro" id="IPR011990">
    <property type="entry name" value="TPR-like_helical_dom_sf"/>
</dbReference>
<feature type="repeat" description="TPR" evidence="1">
    <location>
        <begin position="116"/>
        <end position="149"/>
    </location>
</feature>
<evidence type="ECO:0000313" key="2">
    <source>
        <dbReference type="EMBL" id="CAL8100682.1"/>
    </source>
</evidence>
<organism evidence="2 3">
    <name type="scientific">Orchesella dallaii</name>
    <dbReference type="NCBI Taxonomy" id="48710"/>
    <lineage>
        <taxon>Eukaryota</taxon>
        <taxon>Metazoa</taxon>
        <taxon>Ecdysozoa</taxon>
        <taxon>Arthropoda</taxon>
        <taxon>Hexapoda</taxon>
        <taxon>Collembola</taxon>
        <taxon>Entomobryomorpha</taxon>
        <taxon>Entomobryoidea</taxon>
        <taxon>Orchesellidae</taxon>
        <taxon>Orchesellinae</taxon>
        <taxon>Orchesella</taxon>
    </lineage>
</organism>
<evidence type="ECO:0000256" key="1">
    <source>
        <dbReference type="PROSITE-ProRule" id="PRU00339"/>
    </source>
</evidence>
<gene>
    <name evidence="2" type="ORF">ODALV1_LOCUS10602</name>
</gene>
<accession>A0ABP1QFY4</accession>
<dbReference type="SUPFAM" id="SSF48452">
    <property type="entry name" value="TPR-like"/>
    <property type="match status" value="1"/>
</dbReference>
<dbReference type="Pfam" id="PF13414">
    <property type="entry name" value="TPR_11"/>
    <property type="match status" value="1"/>
</dbReference>
<dbReference type="PANTHER" id="PTHR47059">
    <property type="entry name" value="TETRATRICOPEPTIDE REPEAT PROTEIN 32"/>
    <property type="match status" value="1"/>
</dbReference>
<protein>
    <recommendedName>
        <fullName evidence="4">Tetratricopeptide repeat protein 32</fullName>
    </recommendedName>
</protein>
<comment type="caution">
    <text evidence="2">The sequence shown here is derived from an EMBL/GenBank/DDBJ whole genome shotgun (WGS) entry which is preliminary data.</text>
</comment>
<proteinExistence type="predicted"/>
<dbReference type="Proteomes" id="UP001642540">
    <property type="component" value="Unassembled WGS sequence"/>
</dbReference>
<keyword evidence="3" id="KW-1185">Reference proteome</keyword>
<evidence type="ECO:0008006" key="4">
    <source>
        <dbReference type="Google" id="ProtNLM"/>
    </source>
</evidence>
<dbReference type="SMART" id="SM00028">
    <property type="entry name" value="TPR"/>
    <property type="match status" value="2"/>
</dbReference>
<dbReference type="PROSITE" id="PS50005">
    <property type="entry name" value="TPR"/>
    <property type="match status" value="2"/>
</dbReference>
<dbReference type="PANTHER" id="PTHR47059:SF1">
    <property type="entry name" value="TETRATRICOPEPTIDE REPEAT PROTEIN 32"/>
    <property type="match status" value="1"/>
</dbReference>
<keyword evidence="1" id="KW-0802">TPR repeat</keyword>
<evidence type="ECO:0000313" key="3">
    <source>
        <dbReference type="Proteomes" id="UP001642540"/>
    </source>
</evidence>
<reference evidence="2 3" key="1">
    <citation type="submission" date="2024-08" db="EMBL/GenBank/DDBJ databases">
        <authorList>
            <person name="Cucini C."/>
            <person name="Frati F."/>
        </authorList>
    </citation>
    <scope>NUCLEOTIDE SEQUENCE [LARGE SCALE GENOMIC DNA]</scope>
</reference>
<dbReference type="InterPro" id="IPR019734">
    <property type="entry name" value="TPR_rpt"/>
</dbReference>
<feature type="repeat" description="TPR" evidence="1">
    <location>
        <begin position="150"/>
        <end position="183"/>
    </location>
</feature>
<dbReference type="Gene3D" id="1.25.40.10">
    <property type="entry name" value="Tetratricopeptide repeat domain"/>
    <property type="match status" value="1"/>
</dbReference>
<dbReference type="EMBL" id="CAXLJM020000033">
    <property type="protein sequence ID" value="CAL8100682.1"/>
    <property type="molecule type" value="Genomic_DNA"/>
</dbReference>